<dbReference type="Gene3D" id="3.30.390.30">
    <property type="match status" value="1"/>
</dbReference>
<gene>
    <name evidence="7" type="ORF">Rai3103_07605</name>
</gene>
<evidence type="ECO:0000313" key="7">
    <source>
        <dbReference type="EMBL" id="QGF23550.1"/>
    </source>
</evidence>
<dbReference type="AlphaFoldDB" id="A0A5Q2F9B1"/>
<keyword evidence="3" id="KW-0274">FAD</keyword>
<keyword evidence="8" id="KW-1185">Reference proteome</keyword>
<organism evidence="7 8">
    <name type="scientific">Raineyella fluvialis</name>
    <dbReference type="NCBI Taxonomy" id="2662261"/>
    <lineage>
        <taxon>Bacteria</taxon>
        <taxon>Bacillati</taxon>
        <taxon>Actinomycetota</taxon>
        <taxon>Actinomycetes</taxon>
        <taxon>Propionibacteriales</taxon>
        <taxon>Propionibacteriaceae</taxon>
        <taxon>Raineyella</taxon>
    </lineage>
</organism>
<dbReference type="InterPro" id="IPR036188">
    <property type="entry name" value="FAD/NAD-bd_sf"/>
</dbReference>
<dbReference type="KEGG" id="rain:Rai3103_07605"/>
<feature type="domain" description="FAD/NAD(P)-binding" evidence="5">
    <location>
        <begin position="8"/>
        <end position="298"/>
    </location>
</feature>
<dbReference type="Pfam" id="PF14759">
    <property type="entry name" value="Reductase_C"/>
    <property type="match status" value="1"/>
</dbReference>
<keyword evidence="4" id="KW-0560">Oxidoreductase</keyword>
<dbReference type="EMBL" id="CP045725">
    <property type="protein sequence ID" value="QGF23550.1"/>
    <property type="molecule type" value="Genomic_DNA"/>
</dbReference>
<reference evidence="7 8" key="1">
    <citation type="submission" date="2019-10" db="EMBL/GenBank/DDBJ databases">
        <title>Genomic analysis of Raineyella sp. CBA3103.</title>
        <authorList>
            <person name="Roh S.W."/>
        </authorList>
    </citation>
    <scope>NUCLEOTIDE SEQUENCE [LARGE SCALE GENOMIC DNA]</scope>
    <source>
        <strain evidence="7 8">CBA3103</strain>
    </source>
</reference>
<feature type="domain" description="Reductase C-terminal" evidence="6">
    <location>
        <begin position="320"/>
        <end position="403"/>
    </location>
</feature>
<evidence type="ECO:0000259" key="6">
    <source>
        <dbReference type="Pfam" id="PF14759"/>
    </source>
</evidence>
<dbReference type="SUPFAM" id="SSF51905">
    <property type="entry name" value="FAD/NAD(P)-binding domain"/>
    <property type="match status" value="1"/>
</dbReference>
<evidence type="ECO:0000256" key="4">
    <source>
        <dbReference type="ARBA" id="ARBA00023002"/>
    </source>
</evidence>
<dbReference type="GO" id="GO:0005737">
    <property type="term" value="C:cytoplasm"/>
    <property type="evidence" value="ECO:0007669"/>
    <property type="project" value="TreeGrafter"/>
</dbReference>
<evidence type="ECO:0000256" key="1">
    <source>
        <dbReference type="ARBA" id="ARBA00001974"/>
    </source>
</evidence>
<dbReference type="Proteomes" id="UP000386847">
    <property type="component" value="Chromosome"/>
</dbReference>
<dbReference type="InterPro" id="IPR016156">
    <property type="entry name" value="FAD/NAD-linked_Rdtase_dimer_sf"/>
</dbReference>
<dbReference type="PRINTS" id="PR00368">
    <property type="entry name" value="FADPNR"/>
</dbReference>
<evidence type="ECO:0000256" key="3">
    <source>
        <dbReference type="ARBA" id="ARBA00022827"/>
    </source>
</evidence>
<protein>
    <submittedName>
        <fullName evidence="7">NAD(P)-binding protein</fullName>
    </submittedName>
</protein>
<dbReference type="Gene3D" id="3.50.50.60">
    <property type="entry name" value="FAD/NAD(P)-binding domain"/>
    <property type="match status" value="2"/>
</dbReference>
<dbReference type="RefSeq" id="WP_153572081.1">
    <property type="nucleotide sequence ID" value="NZ_CP045725.1"/>
</dbReference>
<dbReference type="Pfam" id="PF07992">
    <property type="entry name" value="Pyr_redox_2"/>
    <property type="match status" value="1"/>
</dbReference>
<dbReference type="GO" id="GO:0016651">
    <property type="term" value="F:oxidoreductase activity, acting on NAD(P)H"/>
    <property type="evidence" value="ECO:0007669"/>
    <property type="project" value="TreeGrafter"/>
</dbReference>
<dbReference type="InterPro" id="IPR023753">
    <property type="entry name" value="FAD/NAD-binding_dom"/>
</dbReference>
<accession>A0A5Q2F9B1</accession>
<dbReference type="InterPro" id="IPR050446">
    <property type="entry name" value="FAD-oxidoreductase/Apoptosis"/>
</dbReference>
<dbReference type="PANTHER" id="PTHR43557:SF2">
    <property type="entry name" value="RIESKE DOMAIN-CONTAINING PROTEIN-RELATED"/>
    <property type="match status" value="1"/>
</dbReference>
<evidence type="ECO:0000313" key="8">
    <source>
        <dbReference type="Proteomes" id="UP000386847"/>
    </source>
</evidence>
<dbReference type="InterPro" id="IPR028202">
    <property type="entry name" value="Reductase_C"/>
</dbReference>
<dbReference type="PRINTS" id="PR00411">
    <property type="entry name" value="PNDRDTASEI"/>
</dbReference>
<proteinExistence type="predicted"/>
<evidence type="ECO:0000256" key="2">
    <source>
        <dbReference type="ARBA" id="ARBA00022630"/>
    </source>
</evidence>
<name>A0A5Q2F9B1_9ACTN</name>
<sequence>MPAGDDGVAIVGGGLAGFTTAQELRKHGYDGRVTIIDPEGVPYDRPPLSKEYLDGSMPLEKLSFVPDSWYSDNAVELVTDRVTALRPDEGVLELAGGSTFRAGTTVLTLGGRARRLPIPGGDLPGLLQLRTKADADTLRGLLKPGVRLAIIGAGLIGAEVASTAVKDGATVSLIDPVPVPLVPLTGAELAVRLHAMHAAHGVDVRCAMTTAIRQSGAEYTITLNDGSSVVADAVLVAVGIVPETHLAETAGLATDQGILVDEAHRTTNPGVYAAGDVARIRRADGTVLRRHEHWESAMHGGQNVAAAIVGKPLPEHGAAWMWSDRYGVHVEAVGDLVNGTPIVRYVDGVPVAAFRMEADGRMIGAATLDGGTAVRAARRIIDRGLVVDPIKLADPAIELKKLAR</sequence>
<keyword evidence="2" id="KW-0285">Flavoprotein</keyword>
<dbReference type="SUPFAM" id="SSF55424">
    <property type="entry name" value="FAD/NAD-linked reductases, dimerisation (C-terminal) domain"/>
    <property type="match status" value="1"/>
</dbReference>
<evidence type="ECO:0000259" key="5">
    <source>
        <dbReference type="Pfam" id="PF07992"/>
    </source>
</evidence>
<dbReference type="PANTHER" id="PTHR43557">
    <property type="entry name" value="APOPTOSIS-INDUCING FACTOR 1"/>
    <property type="match status" value="1"/>
</dbReference>
<comment type="cofactor">
    <cofactor evidence="1">
        <name>FAD</name>
        <dbReference type="ChEBI" id="CHEBI:57692"/>
    </cofactor>
</comment>